<evidence type="ECO:0000313" key="5">
    <source>
        <dbReference type="Proteomes" id="UP000180166"/>
    </source>
</evidence>
<keyword evidence="1" id="KW-1133">Transmembrane helix</keyword>
<reference evidence="4" key="1">
    <citation type="submission" date="2015-07" db="EMBL/GenBank/DDBJ databases">
        <title>Nocardia seriolae U-1 whole genome shotgun sequence.</title>
        <authorList>
            <person name="Imajoh M."/>
            <person name="Fukumoto Y."/>
            <person name="Sukeda M."/>
            <person name="Yamane J."/>
            <person name="Yamasaki K."/>
            <person name="Shimizu M."/>
            <person name="Ohnishi K."/>
            <person name="Oshima S."/>
        </authorList>
    </citation>
    <scope>NUCLEOTIDE SEQUENCE [LARGE SCALE GENOMIC DNA]</scope>
    <source>
        <strain evidence="4">U-1</strain>
    </source>
</reference>
<reference evidence="2 5" key="3">
    <citation type="submission" date="2016-10" db="EMBL/GenBank/DDBJ databases">
        <title>Genome sequence of Nocardia seriolae strain EM150506, isolated from Anguila japonica.</title>
        <authorList>
            <person name="Han H.-J."/>
        </authorList>
    </citation>
    <scope>NUCLEOTIDE SEQUENCE [LARGE SCALE GENOMIC DNA]</scope>
    <source>
        <strain evidence="2 5">EM150506</strain>
    </source>
</reference>
<feature type="transmembrane region" description="Helical" evidence="1">
    <location>
        <begin position="20"/>
        <end position="42"/>
    </location>
</feature>
<sequence>MHAIANWWDSVELWVAGLPFVPQFAVVLAAMVPVCLAIAYLLDRTLRVVLHVLGRDRVAAREAAVPARSRAASGRKPPEMPRSRVQLALIALLVLVVVAWLFTR</sequence>
<keyword evidence="4" id="KW-1185">Reference proteome</keyword>
<gene>
    <name evidence="2" type="ORF">NS506_06738</name>
    <name evidence="3" type="ORF">NSK11_contig00018-0051</name>
</gene>
<organism evidence="3 4">
    <name type="scientific">Nocardia seriolae</name>
    <dbReference type="NCBI Taxonomy" id="37332"/>
    <lineage>
        <taxon>Bacteria</taxon>
        <taxon>Bacillati</taxon>
        <taxon>Actinomycetota</taxon>
        <taxon>Actinomycetes</taxon>
        <taxon>Mycobacteriales</taxon>
        <taxon>Nocardiaceae</taxon>
        <taxon>Nocardia</taxon>
    </lineage>
</organism>
<evidence type="ECO:0000313" key="2">
    <source>
        <dbReference type="EMBL" id="APB00769.1"/>
    </source>
</evidence>
<proteinExistence type="predicted"/>
<keyword evidence="1" id="KW-0472">Membrane</keyword>
<accession>A0A0B8N6B0</accession>
<evidence type="ECO:0000256" key="1">
    <source>
        <dbReference type="SAM" id="Phobius"/>
    </source>
</evidence>
<evidence type="ECO:0000313" key="3">
    <source>
        <dbReference type="EMBL" id="GAP27459.1"/>
    </source>
</evidence>
<dbReference type="EMBL" id="CP017839">
    <property type="protein sequence ID" value="APB00769.1"/>
    <property type="molecule type" value="Genomic_DNA"/>
</dbReference>
<dbReference type="Proteomes" id="UP000037179">
    <property type="component" value="Unassembled WGS sequence"/>
</dbReference>
<reference evidence="3 4" key="2">
    <citation type="journal article" date="2016" name="Genome Announc.">
        <title>Draft Genome Sequence of Erythromycin- and Oxytetracycline-Sensitive Nocardia seriolae Strain U-1 (NBRC 110359).</title>
        <authorList>
            <person name="Imajoh M."/>
            <person name="Sukeda M."/>
            <person name="Shimizu M."/>
            <person name="Yamane J."/>
            <person name="Ohnishi K."/>
            <person name="Oshima S."/>
        </authorList>
    </citation>
    <scope>NUCLEOTIDE SEQUENCE [LARGE SCALE GENOMIC DNA]</scope>
    <source>
        <strain evidence="3 4">U-1</strain>
    </source>
</reference>
<dbReference type="EMBL" id="BBYQ01000018">
    <property type="protein sequence ID" value="GAP27459.1"/>
    <property type="molecule type" value="Genomic_DNA"/>
</dbReference>
<dbReference type="GeneID" id="93369640"/>
<keyword evidence="1" id="KW-0812">Transmembrane</keyword>
<feature type="transmembrane region" description="Helical" evidence="1">
    <location>
        <begin position="85"/>
        <end position="103"/>
    </location>
</feature>
<dbReference type="Proteomes" id="UP000180166">
    <property type="component" value="Chromosome"/>
</dbReference>
<evidence type="ECO:0000313" key="4">
    <source>
        <dbReference type="Proteomes" id="UP000037179"/>
    </source>
</evidence>
<dbReference type="AlphaFoldDB" id="A0A0B8N6B0"/>
<dbReference type="OrthoDB" id="4559844at2"/>
<dbReference type="KEGG" id="nsr:NS506_06738"/>
<protein>
    <submittedName>
        <fullName evidence="3">Uncharacterized protein</fullName>
    </submittedName>
</protein>
<dbReference type="RefSeq" id="WP_045436596.1">
    <property type="nucleotide sequence ID" value="NZ_AP017900.1"/>
</dbReference>
<name>A0A0B8N6B0_9NOCA</name>